<protein>
    <recommendedName>
        <fullName evidence="3">PiggyBac transposable element-derived protein domain-containing protein</fullName>
    </recommendedName>
</protein>
<proteinExistence type="predicted"/>
<dbReference type="AlphaFoldDB" id="A0A8D9E2R0"/>
<accession>A0A8D9E2R0</accession>
<dbReference type="EMBL" id="HBUF01408706">
    <property type="protein sequence ID" value="CAG6738613.1"/>
    <property type="molecule type" value="Transcribed_RNA"/>
</dbReference>
<feature type="compositionally biased region" description="Basic and acidic residues" evidence="1">
    <location>
        <begin position="65"/>
        <end position="79"/>
    </location>
</feature>
<feature type="region of interest" description="Disordered" evidence="1">
    <location>
        <begin position="22"/>
        <end position="107"/>
    </location>
</feature>
<evidence type="ECO:0008006" key="3">
    <source>
        <dbReference type="Google" id="ProtNLM"/>
    </source>
</evidence>
<name>A0A8D9E2R0_9HEMI</name>
<evidence type="ECO:0000256" key="1">
    <source>
        <dbReference type="SAM" id="MobiDB-lite"/>
    </source>
</evidence>
<organism evidence="2">
    <name type="scientific">Cacopsylla melanoneura</name>
    <dbReference type="NCBI Taxonomy" id="428564"/>
    <lineage>
        <taxon>Eukaryota</taxon>
        <taxon>Metazoa</taxon>
        <taxon>Ecdysozoa</taxon>
        <taxon>Arthropoda</taxon>
        <taxon>Hexapoda</taxon>
        <taxon>Insecta</taxon>
        <taxon>Pterygota</taxon>
        <taxon>Neoptera</taxon>
        <taxon>Paraneoptera</taxon>
        <taxon>Hemiptera</taxon>
        <taxon>Sternorrhyncha</taxon>
        <taxon>Psylloidea</taxon>
        <taxon>Psyllidae</taxon>
        <taxon>Psyllinae</taxon>
        <taxon>Cacopsylla</taxon>
    </lineage>
</organism>
<evidence type="ECO:0000313" key="2">
    <source>
        <dbReference type="EMBL" id="CAG6738613.1"/>
    </source>
</evidence>
<reference evidence="2" key="1">
    <citation type="submission" date="2021-05" db="EMBL/GenBank/DDBJ databases">
        <authorList>
            <person name="Alioto T."/>
            <person name="Alioto T."/>
            <person name="Gomez Garrido J."/>
        </authorList>
    </citation>
    <scope>NUCLEOTIDE SEQUENCE</scope>
</reference>
<feature type="compositionally biased region" description="Acidic residues" evidence="1">
    <location>
        <begin position="23"/>
        <end position="51"/>
    </location>
</feature>
<sequence>MNEERPDNLVDNEDAILEVLCQESDDDEQQGQEEIEEQIDSEDEDCDDEDRDPNYDPSSESLEDNILKNIEKNFEESRKPPVKKRRKETTSSKSKNTNQDPIVNAPSEEIRGKDGFVWHSTARKGTTKVSSKNIVRAKPGPKTMAASSATDPISCFKLFFDEDIIGIFFSFNANKNKNANYKAMSRSNFMLQLHKQLTIEWQKIRYDQNLRLSKELRAILKPIVGDDQEEPSTFSQKTTHKKTYCNLCHYKKKRHTTTLCSRCEMAICGEHQRKFCPTCTTYILESGQ</sequence>